<evidence type="ECO:0000313" key="2">
    <source>
        <dbReference type="EMBL" id="ORX63536.1"/>
    </source>
</evidence>
<sequence length="92" mass="10100">MRFNTELLLFSLIAVLLFGSSLAKLPGIGKQCVIQGKKVYGTECVMSKDACRKKGWIPYDRGTKLCEDGVCCGDPDKVKASVNTCKHKNKSE</sequence>
<feature type="chain" id="PRO_5012463265" evidence="1">
    <location>
        <begin position="24"/>
        <end position="92"/>
    </location>
</feature>
<reference evidence="2 3" key="1">
    <citation type="submission" date="2016-08" db="EMBL/GenBank/DDBJ databases">
        <title>A Parts List for Fungal Cellulosomes Revealed by Comparative Genomics.</title>
        <authorList>
            <consortium name="DOE Joint Genome Institute"/>
            <person name="Haitjema C.H."/>
            <person name="Gilmore S.P."/>
            <person name="Henske J.K."/>
            <person name="Solomon K.V."/>
            <person name="De Groot R."/>
            <person name="Kuo A."/>
            <person name="Mondo S.J."/>
            <person name="Salamov A.A."/>
            <person name="Labutti K."/>
            <person name="Zhao Z."/>
            <person name="Chiniquy J."/>
            <person name="Barry K."/>
            <person name="Brewer H.M."/>
            <person name="Purvine S.O."/>
            <person name="Wright A.T."/>
            <person name="Boxma B."/>
            <person name="Van Alen T."/>
            <person name="Hackstein J.H."/>
            <person name="Baker S.E."/>
            <person name="Grigoriev I.V."/>
            <person name="O'Malley M.A."/>
        </authorList>
    </citation>
    <scope>NUCLEOTIDE SEQUENCE [LARGE SCALE GENOMIC DNA]</scope>
    <source>
        <strain evidence="2 3">S4</strain>
    </source>
</reference>
<gene>
    <name evidence="2" type="ORF">BCR32DRAFT_287684</name>
</gene>
<accession>A0A1Y1VR76</accession>
<keyword evidence="1" id="KW-0732">Signal</keyword>
<protein>
    <submittedName>
        <fullName evidence="2">Uncharacterized protein</fullName>
    </submittedName>
</protein>
<proteinExistence type="predicted"/>
<feature type="signal peptide" evidence="1">
    <location>
        <begin position="1"/>
        <end position="23"/>
    </location>
</feature>
<dbReference type="AlphaFoldDB" id="A0A1Y1VR76"/>
<name>A0A1Y1VR76_9FUNG</name>
<evidence type="ECO:0000313" key="3">
    <source>
        <dbReference type="Proteomes" id="UP000193944"/>
    </source>
</evidence>
<evidence type="ECO:0000256" key="1">
    <source>
        <dbReference type="SAM" id="SignalP"/>
    </source>
</evidence>
<dbReference type="Proteomes" id="UP000193944">
    <property type="component" value="Unassembled WGS sequence"/>
</dbReference>
<dbReference type="EMBL" id="MCFG01000618">
    <property type="protein sequence ID" value="ORX63536.1"/>
    <property type="molecule type" value="Genomic_DNA"/>
</dbReference>
<comment type="caution">
    <text evidence="2">The sequence shown here is derived from an EMBL/GenBank/DDBJ whole genome shotgun (WGS) entry which is preliminary data.</text>
</comment>
<keyword evidence="3" id="KW-1185">Reference proteome</keyword>
<organism evidence="2 3">
    <name type="scientific">Anaeromyces robustus</name>
    <dbReference type="NCBI Taxonomy" id="1754192"/>
    <lineage>
        <taxon>Eukaryota</taxon>
        <taxon>Fungi</taxon>
        <taxon>Fungi incertae sedis</taxon>
        <taxon>Chytridiomycota</taxon>
        <taxon>Chytridiomycota incertae sedis</taxon>
        <taxon>Neocallimastigomycetes</taxon>
        <taxon>Neocallimastigales</taxon>
        <taxon>Neocallimastigaceae</taxon>
        <taxon>Anaeromyces</taxon>
    </lineage>
</organism>
<reference evidence="2 3" key="2">
    <citation type="submission" date="2016-08" db="EMBL/GenBank/DDBJ databases">
        <title>Pervasive Adenine N6-methylation of Active Genes in Fungi.</title>
        <authorList>
            <consortium name="DOE Joint Genome Institute"/>
            <person name="Mondo S.J."/>
            <person name="Dannebaum R.O."/>
            <person name="Kuo R.C."/>
            <person name="Labutti K."/>
            <person name="Haridas S."/>
            <person name="Kuo A."/>
            <person name="Salamov A."/>
            <person name="Ahrendt S.R."/>
            <person name="Lipzen A."/>
            <person name="Sullivan W."/>
            <person name="Andreopoulos W.B."/>
            <person name="Clum A."/>
            <person name="Lindquist E."/>
            <person name="Daum C."/>
            <person name="Ramamoorthy G.K."/>
            <person name="Gryganskyi A."/>
            <person name="Culley D."/>
            <person name="Magnuson J.K."/>
            <person name="James T.Y."/>
            <person name="O'Malley M.A."/>
            <person name="Stajich J.E."/>
            <person name="Spatafora J.W."/>
            <person name="Visel A."/>
            <person name="Grigoriev I.V."/>
        </authorList>
    </citation>
    <scope>NUCLEOTIDE SEQUENCE [LARGE SCALE GENOMIC DNA]</scope>
    <source>
        <strain evidence="2 3">S4</strain>
    </source>
</reference>